<dbReference type="Pfam" id="PF00581">
    <property type="entry name" value="Rhodanese"/>
    <property type="match status" value="3"/>
</dbReference>
<name>A0A383RZH8_9PSED</name>
<dbReference type="Proteomes" id="UP000263595">
    <property type="component" value="Unassembled WGS sequence"/>
</dbReference>
<evidence type="ECO:0000313" key="3">
    <source>
        <dbReference type="Proteomes" id="UP000263595"/>
    </source>
</evidence>
<dbReference type="InterPro" id="IPR001763">
    <property type="entry name" value="Rhodanese-like_dom"/>
</dbReference>
<dbReference type="PROSITE" id="PS50206">
    <property type="entry name" value="RHODANESE_3"/>
    <property type="match status" value="4"/>
</dbReference>
<proteinExistence type="predicted"/>
<feature type="domain" description="Rhodanese" evidence="1">
    <location>
        <begin position="141"/>
        <end position="232"/>
    </location>
</feature>
<keyword evidence="3" id="KW-1185">Reference proteome</keyword>
<gene>
    <name evidence="2" type="ORF">CCOS865_04058</name>
</gene>
<evidence type="ECO:0000259" key="1">
    <source>
        <dbReference type="PROSITE" id="PS50206"/>
    </source>
</evidence>
<feature type="domain" description="Rhodanese" evidence="1">
    <location>
        <begin position="389"/>
        <end position="477"/>
    </location>
</feature>
<feature type="domain" description="Rhodanese" evidence="1">
    <location>
        <begin position="19"/>
        <end position="108"/>
    </location>
</feature>
<accession>A0A383RZH8</accession>
<dbReference type="AlphaFoldDB" id="A0A383RZH8"/>
<feature type="domain" description="Rhodanese" evidence="1">
    <location>
        <begin position="285"/>
        <end position="349"/>
    </location>
</feature>
<dbReference type="Gene3D" id="3.40.250.10">
    <property type="entry name" value="Rhodanese-like domain"/>
    <property type="match status" value="4"/>
</dbReference>
<dbReference type="InterPro" id="IPR050229">
    <property type="entry name" value="GlpE_sulfurtransferase"/>
</dbReference>
<dbReference type="InterPro" id="IPR036873">
    <property type="entry name" value="Rhodanese-like_dom_sf"/>
</dbReference>
<dbReference type="SMART" id="SM00450">
    <property type="entry name" value="RHOD"/>
    <property type="match status" value="3"/>
</dbReference>
<dbReference type="OrthoDB" id="9789585at2"/>
<sequence>MCDQYPTLSAAELQLMLDTRQEVALLDVRENGIFARNHLLLATSAPFWRLELVIDLLVPRLNVPVVLVGDGQIEHSAASKLARLGYSNIRILEGGIQGWEHAGLPLYSGTNVLGKAFGELLEHCLGTPSIEAAELKRRLDNGDRLVVIDSRTSEEFTDFSLEGAYNLPGAELVYRIDEVVPDDETLVVVNCAGRTRSIVGAQTLINAGIPNPVVSLKDGTMAWLMNGDTLRHGRHRSAPSPSGENLKRAQVRAKAVADRANVRVLDDAQLSALEQDPSRTVYRFDVRSREEYLSGHLPGWRWAVGGQLVQASDEFIGVRAAAIVLADWDGVRALTTAAWLAQLGLDVYVWSIPSSPQRLESGAPASIVRPAYSHPVPWITIDEVLTRRESEQVTLVDIDSSVAFIDRHVEDALFIAPGQLQTWLASRSKEETVVLLSADGILAASVAQELEQRRSTAVRVLLGGSHQWFARALPTAEGYEGILSGEADEWHGPYVFRTVEERNRKFNDYLEWEVDLAAKLRNERGVGIDLSASIARSDIQQSSYGAH</sequence>
<protein>
    <recommendedName>
        <fullName evidence="1">Rhodanese domain-containing protein</fullName>
    </recommendedName>
</protein>
<dbReference type="RefSeq" id="WP_119144258.1">
    <property type="nucleotide sequence ID" value="NZ_CBCSFL010000001.1"/>
</dbReference>
<reference evidence="3" key="1">
    <citation type="submission" date="2018-08" db="EMBL/GenBank/DDBJ databases">
        <authorList>
            <person name="Blom J."/>
        </authorList>
    </citation>
    <scope>NUCLEOTIDE SEQUENCE [LARGE SCALE GENOMIC DNA]</scope>
    <source>
        <strain evidence="3">CCOS 865</strain>
    </source>
</reference>
<dbReference type="SUPFAM" id="SSF52821">
    <property type="entry name" value="Rhodanese/Cell cycle control phosphatase"/>
    <property type="match status" value="4"/>
</dbReference>
<dbReference type="PANTHER" id="PTHR43031">
    <property type="entry name" value="FAD-DEPENDENT OXIDOREDUCTASE"/>
    <property type="match status" value="1"/>
</dbReference>
<dbReference type="PANTHER" id="PTHR43031:SF1">
    <property type="entry name" value="PYRIDINE NUCLEOTIDE-DISULPHIDE OXIDOREDUCTASE"/>
    <property type="match status" value="1"/>
</dbReference>
<dbReference type="EMBL" id="UNOZ01000030">
    <property type="protein sequence ID" value="SYX91778.1"/>
    <property type="molecule type" value="Genomic_DNA"/>
</dbReference>
<evidence type="ECO:0000313" key="2">
    <source>
        <dbReference type="EMBL" id="SYX91778.1"/>
    </source>
</evidence>
<organism evidence="2 3">
    <name type="scientific">Pseudomonas reidholzensis</name>
    <dbReference type="NCBI Taxonomy" id="1785162"/>
    <lineage>
        <taxon>Bacteria</taxon>
        <taxon>Pseudomonadati</taxon>
        <taxon>Pseudomonadota</taxon>
        <taxon>Gammaproteobacteria</taxon>
        <taxon>Pseudomonadales</taxon>
        <taxon>Pseudomonadaceae</taxon>
        <taxon>Pseudomonas</taxon>
    </lineage>
</organism>